<evidence type="ECO:0000259" key="1">
    <source>
        <dbReference type="Pfam" id="PF12937"/>
    </source>
</evidence>
<feature type="domain" description="F-box" evidence="1">
    <location>
        <begin position="89"/>
        <end position="144"/>
    </location>
</feature>
<protein>
    <recommendedName>
        <fullName evidence="1">F-box domain-containing protein</fullName>
    </recommendedName>
</protein>
<evidence type="ECO:0000313" key="2">
    <source>
        <dbReference type="EMBL" id="TRM58113.1"/>
    </source>
</evidence>
<proteinExistence type="predicted"/>
<name>A0A550C013_9AGAR</name>
<reference evidence="2 3" key="1">
    <citation type="journal article" date="2019" name="New Phytol.">
        <title>Comparative genomics reveals unique wood-decay strategies and fruiting body development in the Schizophyllaceae.</title>
        <authorList>
            <person name="Almasi E."/>
            <person name="Sahu N."/>
            <person name="Krizsan K."/>
            <person name="Balint B."/>
            <person name="Kovacs G.M."/>
            <person name="Kiss B."/>
            <person name="Cseklye J."/>
            <person name="Drula E."/>
            <person name="Henrissat B."/>
            <person name="Nagy I."/>
            <person name="Chovatia M."/>
            <person name="Adam C."/>
            <person name="LaButti K."/>
            <person name="Lipzen A."/>
            <person name="Riley R."/>
            <person name="Grigoriev I.V."/>
            <person name="Nagy L.G."/>
        </authorList>
    </citation>
    <scope>NUCLEOTIDE SEQUENCE [LARGE SCALE GENOMIC DNA]</scope>
    <source>
        <strain evidence="2 3">NL-1724</strain>
    </source>
</reference>
<dbReference type="InterPro" id="IPR001810">
    <property type="entry name" value="F-box_dom"/>
</dbReference>
<dbReference type="OrthoDB" id="3357519at2759"/>
<sequence>MCLTAESTIRATMQDTAEILDRAASLASIELQRNGFVPSSLQVQNINAMTFELSSLLLRLGGEDDRLRALRQLVCTQIDIQRSIAAPVRRLPPEILALVFIQFVEVEDQSPYRTPRLVLLTVGRVCSTWRIVARSTPELWTHIWTQVHNPTVTYPDYAAMSGALPLYIAHTTLGRHNAFHRVLKQLRPQAARWCSVILVGSCSSFSKQPAVALPSLRVAKLSLRHRSKPGVLDFLACASELRILEIRYIIDRHDNDNWTGLSIEFDFPAFSVLTHLLLDFNEHNCIPADKLLHLLSNCSASLTHLSLNCIIRRPSIDAILPAVLPIEMPSLLVAKITGACCGILECIIAPAINKLVLTNNVMGLCDPILVLSTFMSHSPHHSAIERLTLIDGFSRHPEDIIGCLEQLEGLQELRVEEMAPFVLTGAVLDRLTCTDDRPPLLPRLTRMKVKVRDEEMLSEFKDALRAMSQSRQTVRRWATRQVVALEPVEVVLGFGMGSTFSDEHELGVYG</sequence>
<evidence type="ECO:0000313" key="3">
    <source>
        <dbReference type="Proteomes" id="UP000320762"/>
    </source>
</evidence>
<gene>
    <name evidence="2" type="ORF">BD626DRAFT_634354</name>
</gene>
<dbReference type="Pfam" id="PF12937">
    <property type="entry name" value="F-box-like"/>
    <property type="match status" value="1"/>
</dbReference>
<comment type="caution">
    <text evidence="2">The sequence shown here is derived from an EMBL/GenBank/DDBJ whole genome shotgun (WGS) entry which is preliminary data.</text>
</comment>
<dbReference type="AlphaFoldDB" id="A0A550C013"/>
<dbReference type="Proteomes" id="UP000320762">
    <property type="component" value="Unassembled WGS sequence"/>
</dbReference>
<accession>A0A550C013</accession>
<dbReference type="Gene3D" id="1.20.1280.50">
    <property type="match status" value="1"/>
</dbReference>
<organism evidence="2 3">
    <name type="scientific">Schizophyllum amplum</name>
    <dbReference type="NCBI Taxonomy" id="97359"/>
    <lineage>
        <taxon>Eukaryota</taxon>
        <taxon>Fungi</taxon>
        <taxon>Dikarya</taxon>
        <taxon>Basidiomycota</taxon>
        <taxon>Agaricomycotina</taxon>
        <taxon>Agaricomycetes</taxon>
        <taxon>Agaricomycetidae</taxon>
        <taxon>Agaricales</taxon>
        <taxon>Schizophyllaceae</taxon>
        <taxon>Schizophyllum</taxon>
    </lineage>
</organism>
<dbReference type="EMBL" id="VDMD01000039">
    <property type="protein sequence ID" value="TRM58113.1"/>
    <property type="molecule type" value="Genomic_DNA"/>
</dbReference>
<keyword evidence="3" id="KW-1185">Reference proteome</keyword>